<sequence length="119" mass="13677">MKSSVYCVNLDFWNCLTKKRKIGTNGNNHPPQSPASNSNGLSTFKPNIDSMFDYVDFFRMPSNKQVKVVKILDGNYVLNPKMLQSKNISREKMNFWVLNNKITVQLTDNVSKYELHLAS</sequence>
<dbReference type="EMBL" id="LAVV01008310">
    <property type="protein sequence ID" value="KNZ53151.1"/>
    <property type="molecule type" value="Genomic_DNA"/>
</dbReference>
<evidence type="ECO:0000313" key="1">
    <source>
        <dbReference type="EMBL" id="KNZ53151.1"/>
    </source>
</evidence>
<protein>
    <submittedName>
        <fullName evidence="1">Uncharacterized protein</fullName>
    </submittedName>
</protein>
<dbReference type="VEuPathDB" id="FungiDB:VP01_3327g1"/>
<reference evidence="1 2" key="1">
    <citation type="submission" date="2015-08" db="EMBL/GenBank/DDBJ databases">
        <title>Next Generation Sequencing and Analysis of the Genome of Puccinia sorghi L Schw, the Causal Agent of Maize Common Rust.</title>
        <authorList>
            <person name="Rochi L."/>
            <person name="Burguener G."/>
            <person name="Darino M."/>
            <person name="Turjanski A."/>
            <person name="Kreff E."/>
            <person name="Dieguez M.J."/>
            <person name="Sacco F."/>
        </authorList>
    </citation>
    <scope>NUCLEOTIDE SEQUENCE [LARGE SCALE GENOMIC DNA]</scope>
    <source>
        <strain evidence="1 2">RO10H11247</strain>
    </source>
</reference>
<comment type="caution">
    <text evidence="1">The sequence shown here is derived from an EMBL/GenBank/DDBJ whole genome shotgun (WGS) entry which is preliminary data.</text>
</comment>
<proteinExistence type="predicted"/>
<name>A0A0L6UX68_9BASI</name>
<gene>
    <name evidence="1" type="ORF">VP01_3327g1</name>
</gene>
<keyword evidence="2" id="KW-1185">Reference proteome</keyword>
<dbReference type="Proteomes" id="UP000037035">
    <property type="component" value="Unassembled WGS sequence"/>
</dbReference>
<organism evidence="1 2">
    <name type="scientific">Puccinia sorghi</name>
    <dbReference type="NCBI Taxonomy" id="27349"/>
    <lineage>
        <taxon>Eukaryota</taxon>
        <taxon>Fungi</taxon>
        <taxon>Dikarya</taxon>
        <taxon>Basidiomycota</taxon>
        <taxon>Pucciniomycotina</taxon>
        <taxon>Pucciniomycetes</taxon>
        <taxon>Pucciniales</taxon>
        <taxon>Pucciniaceae</taxon>
        <taxon>Puccinia</taxon>
    </lineage>
</organism>
<evidence type="ECO:0000313" key="2">
    <source>
        <dbReference type="Proteomes" id="UP000037035"/>
    </source>
</evidence>
<accession>A0A0L6UX68</accession>
<dbReference type="AlphaFoldDB" id="A0A0L6UX68"/>